<keyword evidence="5" id="KW-1185">Reference proteome</keyword>
<organism evidence="4 5">
    <name type="scientific">Desulfopila aestuarii DSM 18488</name>
    <dbReference type="NCBI Taxonomy" id="1121416"/>
    <lineage>
        <taxon>Bacteria</taxon>
        <taxon>Pseudomonadati</taxon>
        <taxon>Thermodesulfobacteriota</taxon>
        <taxon>Desulfobulbia</taxon>
        <taxon>Desulfobulbales</taxon>
        <taxon>Desulfocapsaceae</taxon>
        <taxon>Desulfopila</taxon>
    </lineage>
</organism>
<dbReference type="PROSITE" id="PS51318">
    <property type="entry name" value="TAT"/>
    <property type="match status" value="1"/>
</dbReference>
<evidence type="ECO:0000259" key="2">
    <source>
        <dbReference type="Pfam" id="PF01738"/>
    </source>
</evidence>
<dbReference type="GO" id="GO:0051536">
    <property type="term" value="F:iron-sulfur cluster binding"/>
    <property type="evidence" value="ECO:0007669"/>
    <property type="project" value="UniProtKB-KW"/>
</dbReference>
<evidence type="ECO:0000313" key="4">
    <source>
        <dbReference type="EMBL" id="SHO45824.1"/>
    </source>
</evidence>
<evidence type="ECO:0000313" key="5">
    <source>
        <dbReference type="Proteomes" id="UP000184603"/>
    </source>
</evidence>
<keyword evidence="1" id="KW-0411">Iron-sulfur</keyword>
<dbReference type="InterPro" id="IPR029058">
    <property type="entry name" value="AB_hydrolase_fold"/>
</dbReference>
<protein>
    <submittedName>
        <fullName evidence="4">Carboxymethylenebutenolidase</fullName>
    </submittedName>
</protein>
<dbReference type="Pfam" id="PF23678">
    <property type="entry name" value="YqhI"/>
    <property type="match status" value="1"/>
</dbReference>
<feature type="domain" description="Dienelactone hydrolase" evidence="2">
    <location>
        <begin position="75"/>
        <end position="283"/>
    </location>
</feature>
<evidence type="ECO:0000259" key="3">
    <source>
        <dbReference type="Pfam" id="PF23678"/>
    </source>
</evidence>
<dbReference type="InterPro" id="IPR057802">
    <property type="entry name" value="YqhI_dom"/>
</dbReference>
<gene>
    <name evidence="4" type="ORF">SAMN02745220_01224</name>
</gene>
<keyword evidence="1" id="KW-0408">Iron</keyword>
<dbReference type="EMBL" id="FRFE01000004">
    <property type="protein sequence ID" value="SHO45824.1"/>
    <property type="molecule type" value="Genomic_DNA"/>
</dbReference>
<dbReference type="PANTHER" id="PTHR46623:SF6">
    <property type="entry name" value="ALPHA_BETA-HYDROLASES SUPERFAMILY PROTEIN"/>
    <property type="match status" value="1"/>
</dbReference>
<dbReference type="GO" id="GO:0016787">
    <property type="term" value="F:hydrolase activity"/>
    <property type="evidence" value="ECO:0007669"/>
    <property type="project" value="InterPro"/>
</dbReference>
<accession>A0A1M7Y1U4</accession>
<dbReference type="Proteomes" id="UP000184603">
    <property type="component" value="Unassembled WGS sequence"/>
</dbReference>
<name>A0A1M7Y1U4_9BACT</name>
<dbReference type="InterPro" id="IPR006311">
    <property type="entry name" value="TAT_signal"/>
</dbReference>
<proteinExistence type="predicted"/>
<sequence length="287" mass="31028">MVDQNIIELYDAYSHQEMTRRQFMDKLAHIAGGVAAAYAMLPILENNYAFAEKIPADDKRLNAEVITYPAKSGTIKGYEVMPAGAGKIPAVLVIHENKGLNPHIEDVARRLAVEGFLALAPDALTSKGGSPADPEVAAGMIKELDMNETVQNFVAAAAYLKTHPHSTGKVGVVGFCWGGAMANQMAVHSTDIVATVPYYGKQPGSEDVGKIKAELLLHYAGLDERINAGIPDFTKALDAAGVVYTMYIYEGANHAFNNDTNAARYNKEAADLAWKRTVEFLTAKLKE</sequence>
<feature type="domain" description="YqhI" evidence="3">
    <location>
        <begin position="3"/>
        <end position="28"/>
    </location>
</feature>
<keyword evidence="1" id="KW-0479">Metal-binding</keyword>
<dbReference type="Gene3D" id="3.40.50.1820">
    <property type="entry name" value="alpha/beta hydrolase"/>
    <property type="match status" value="1"/>
</dbReference>
<evidence type="ECO:0000256" key="1">
    <source>
        <dbReference type="ARBA" id="ARBA00023014"/>
    </source>
</evidence>
<dbReference type="OrthoDB" id="9787933at2"/>
<dbReference type="PANTHER" id="PTHR46623">
    <property type="entry name" value="CARBOXYMETHYLENEBUTENOLIDASE-RELATED"/>
    <property type="match status" value="1"/>
</dbReference>
<dbReference type="InterPro" id="IPR002925">
    <property type="entry name" value="Dienelactn_hydro"/>
</dbReference>
<reference evidence="4 5" key="1">
    <citation type="submission" date="2016-12" db="EMBL/GenBank/DDBJ databases">
        <authorList>
            <person name="Song W.-J."/>
            <person name="Kurnit D.M."/>
        </authorList>
    </citation>
    <scope>NUCLEOTIDE SEQUENCE [LARGE SCALE GENOMIC DNA]</scope>
    <source>
        <strain evidence="4 5">DSM 18488</strain>
    </source>
</reference>
<dbReference type="SUPFAM" id="SSF53474">
    <property type="entry name" value="alpha/beta-Hydrolases"/>
    <property type="match status" value="1"/>
</dbReference>
<dbReference type="Pfam" id="PF01738">
    <property type="entry name" value="DLH"/>
    <property type="match status" value="1"/>
</dbReference>
<dbReference type="RefSeq" id="WP_073612561.1">
    <property type="nucleotide sequence ID" value="NZ_FRFE01000004.1"/>
</dbReference>
<dbReference type="STRING" id="1121416.SAMN02745220_01224"/>
<dbReference type="InterPro" id="IPR051049">
    <property type="entry name" value="Dienelactone_hydrolase-like"/>
</dbReference>
<dbReference type="AlphaFoldDB" id="A0A1M7Y1U4"/>